<evidence type="ECO:0000256" key="3">
    <source>
        <dbReference type="ARBA" id="ARBA00022741"/>
    </source>
</evidence>
<dbReference type="SUPFAM" id="SSF100920">
    <property type="entry name" value="Heat shock protein 70kD (HSP70), peptide-binding domain"/>
    <property type="match status" value="1"/>
</dbReference>
<evidence type="ECO:0000256" key="4">
    <source>
        <dbReference type="ARBA" id="ARBA00022840"/>
    </source>
</evidence>
<keyword evidence="5" id="KW-0346">Stress response</keyword>
<dbReference type="Gene3D" id="3.90.640.10">
    <property type="entry name" value="Actin, Chain A, domain 4"/>
    <property type="match status" value="1"/>
</dbReference>
<name>A0ABT4V1I8_9PSEU</name>
<dbReference type="InterPro" id="IPR013126">
    <property type="entry name" value="Hsp_70_fam"/>
</dbReference>
<keyword evidence="6" id="KW-0143">Chaperone</keyword>
<evidence type="ECO:0000256" key="1">
    <source>
        <dbReference type="ARBA" id="ARBA00007381"/>
    </source>
</evidence>
<evidence type="ECO:0000256" key="6">
    <source>
        <dbReference type="ARBA" id="ARBA00023186"/>
    </source>
</evidence>
<reference evidence="8 9" key="1">
    <citation type="submission" date="2022-11" db="EMBL/GenBank/DDBJ databases">
        <title>Draft genome sequence of Saccharopolyspora sp. WRP15-2 isolated from rhizosphere soils of wild rice in Thailand.</title>
        <authorList>
            <person name="Duangmal K."/>
            <person name="Kammanee S."/>
            <person name="Muangham S."/>
        </authorList>
    </citation>
    <scope>NUCLEOTIDE SEQUENCE [LARGE SCALE GENOMIC DNA]</scope>
    <source>
        <strain evidence="8 9">WRP15-2</strain>
    </source>
</reference>
<dbReference type="InterPro" id="IPR043129">
    <property type="entry name" value="ATPase_NBD"/>
</dbReference>
<organism evidence="8 9">
    <name type="scientific">Saccharopolyspora oryzae</name>
    <dbReference type="NCBI Taxonomy" id="2997343"/>
    <lineage>
        <taxon>Bacteria</taxon>
        <taxon>Bacillati</taxon>
        <taxon>Actinomycetota</taxon>
        <taxon>Actinomycetes</taxon>
        <taxon>Pseudonocardiales</taxon>
        <taxon>Pseudonocardiaceae</taxon>
        <taxon>Saccharopolyspora</taxon>
    </lineage>
</organism>
<comment type="similarity">
    <text evidence="1 7">Belongs to the heat shock protein 70 family.</text>
</comment>
<proteinExistence type="inferred from homology"/>
<accession>A0ABT4V1I8</accession>
<dbReference type="PROSITE" id="PS00329">
    <property type="entry name" value="HSP70_2"/>
    <property type="match status" value="1"/>
</dbReference>
<keyword evidence="3 7" id="KW-0547">Nucleotide-binding</keyword>
<dbReference type="InterPro" id="IPR029047">
    <property type="entry name" value="HSP70_peptide-bd_sf"/>
</dbReference>
<dbReference type="CDD" id="cd24029">
    <property type="entry name" value="ASKHA_NBD_HSP70_DnaK_HscA_HscC"/>
    <property type="match status" value="1"/>
</dbReference>
<evidence type="ECO:0000313" key="8">
    <source>
        <dbReference type="EMBL" id="MDA3627822.1"/>
    </source>
</evidence>
<evidence type="ECO:0000313" key="9">
    <source>
        <dbReference type="Proteomes" id="UP001210380"/>
    </source>
</evidence>
<comment type="caution">
    <text evidence="8">The sequence shown here is derived from an EMBL/GenBank/DDBJ whole genome shotgun (WGS) entry which is preliminary data.</text>
</comment>
<evidence type="ECO:0000256" key="5">
    <source>
        <dbReference type="ARBA" id="ARBA00023016"/>
    </source>
</evidence>
<dbReference type="PROSITE" id="PS00297">
    <property type="entry name" value="HSP70_1"/>
    <property type="match status" value="1"/>
</dbReference>
<dbReference type="Pfam" id="PF00012">
    <property type="entry name" value="HSP70"/>
    <property type="match status" value="2"/>
</dbReference>
<dbReference type="EMBL" id="JAQGLA010000034">
    <property type="protein sequence ID" value="MDA3627822.1"/>
    <property type="molecule type" value="Genomic_DNA"/>
</dbReference>
<keyword evidence="9" id="KW-1185">Reference proteome</keyword>
<dbReference type="Proteomes" id="UP001210380">
    <property type="component" value="Unassembled WGS sequence"/>
</dbReference>
<gene>
    <name evidence="8" type="ORF">OU415_20470</name>
</gene>
<protein>
    <submittedName>
        <fullName evidence="8">Hsp70 family protein</fullName>
    </submittedName>
</protein>
<dbReference type="Gene3D" id="3.30.420.40">
    <property type="match status" value="2"/>
</dbReference>
<dbReference type="InterPro" id="IPR018181">
    <property type="entry name" value="Heat_shock_70_CS"/>
</dbReference>
<dbReference type="PROSITE" id="PS01036">
    <property type="entry name" value="HSP70_3"/>
    <property type="match status" value="1"/>
</dbReference>
<dbReference type="PRINTS" id="PR00301">
    <property type="entry name" value="HEATSHOCK70"/>
</dbReference>
<sequence length="530" mass="56840">MATFGIDLGTTHSCIAYVDESTRPVIAKSAIGEDTTPSVVYFERPGVALVGTAAKNSALLAPHLVAQLVKRDMGRSGVEFTYHRERYTPEKISALVLRELARAAEENTGLPVRDVVITVPAYFGIAEREATRRAGEIAGLNVLDVLAEPVAAALHHHAVDETPGTRHVLVYDLGGGTFDTTVIRVSGDDVQVVCTDGDGELGGADWDQRIVEHLLSTFRDAHPNLDPSADDLAVQEFTDRAEEVKKALSATMSRNVALRFGGAAVNVRFTRELLEELTADLLDRTAAITERIVETARRKGVDRFDEVLLAGGMTRMPVVAAALQARFGLSPRLSEPDLAVAKGAALFALIRQAKSTRGAARQLGITEADAAAMAKKRVSTVVPRAFGVKAVDPRDPLALTDPMRARQMVAHLLQANTRLPADTGPYPFQTAIDNQRMVEIEVWEQAGPTPSEELADNTKIGHGMLTGIPARPAGCRIEVTFAMSETGELTVHAKELETGNDVRFELNIGGADRGTIAKARTDIAGHSVSG</sequence>
<keyword evidence="4 7" id="KW-0067">ATP-binding</keyword>
<keyword evidence="2" id="KW-0597">Phosphoprotein</keyword>
<evidence type="ECO:0000256" key="2">
    <source>
        <dbReference type="ARBA" id="ARBA00022553"/>
    </source>
</evidence>
<dbReference type="RefSeq" id="WP_270950518.1">
    <property type="nucleotide sequence ID" value="NZ_JAQGLA010000034.1"/>
</dbReference>
<dbReference type="SUPFAM" id="SSF53067">
    <property type="entry name" value="Actin-like ATPase domain"/>
    <property type="match status" value="2"/>
</dbReference>
<evidence type="ECO:0000256" key="7">
    <source>
        <dbReference type="RuleBase" id="RU003322"/>
    </source>
</evidence>
<dbReference type="Gene3D" id="2.60.34.10">
    <property type="entry name" value="Substrate Binding Domain Of DNAk, Chain A, domain 1"/>
    <property type="match status" value="1"/>
</dbReference>
<dbReference type="PANTHER" id="PTHR19375">
    <property type="entry name" value="HEAT SHOCK PROTEIN 70KDA"/>
    <property type="match status" value="1"/>
</dbReference>